<dbReference type="Proteomes" id="UP000050794">
    <property type="component" value="Unassembled WGS sequence"/>
</dbReference>
<dbReference type="Gene3D" id="1.20.1640.10">
    <property type="entry name" value="Multidrug efflux transporter AcrB transmembrane domain"/>
    <property type="match status" value="1"/>
</dbReference>
<sequence length="390" mass="43364">MGAIDALERVIETFFTKLGLFIGRHPIGVILSVIVATLFMSLGLLNFKEVNNVRTEYSPLNAPSRTEYAVAKNFLGQNGTMDPSYVMVQARDGGSLLRSKYRQALINLTKRLQNNVTVTYRGEAYGYTDLCEPYCEMNTAFLAFLKLYDPQNPTTFTYPAIELFGTQAFIGNNAYGIKLKKGTKYIESFTTAILPFFVVGPEEFRPLLYKWQLEARSCFDDPDYEMLKIGITGDNLVSEEVRRMGFETAPMLIGSIIAMIVFVVASSFRQNPLKSKPWESLIGCLIPLLALLTSTGVISAMGIKFQSIVVASLFLVLSVGVDDVFIILRAWDRTDMNAEIHVRLAKTLEDAGPSITIRCVPNLLNSLKSLPNTAQPIANLAPAIVTHRKR</sequence>
<keyword evidence="5 7" id="KW-0472">Membrane</keyword>
<proteinExistence type="inferred from homology"/>
<dbReference type="GO" id="GO:0005886">
    <property type="term" value="C:plasma membrane"/>
    <property type="evidence" value="ECO:0007669"/>
    <property type="project" value="TreeGrafter"/>
</dbReference>
<gene>
    <name evidence="9" type="ORF">TCNE_LOCUS881</name>
</gene>
<comment type="similarity">
    <text evidence="2">Belongs to the patched family.</text>
</comment>
<evidence type="ECO:0000313" key="9">
    <source>
        <dbReference type="EMBL" id="VDM25022.1"/>
    </source>
</evidence>
<feature type="transmembrane region" description="Helical" evidence="7">
    <location>
        <begin position="27"/>
        <end position="47"/>
    </location>
</feature>
<evidence type="ECO:0000256" key="7">
    <source>
        <dbReference type="SAM" id="Phobius"/>
    </source>
</evidence>
<dbReference type="InterPro" id="IPR003392">
    <property type="entry name" value="PTHD_SSD"/>
</dbReference>
<evidence type="ECO:0000256" key="5">
    <source>
        <dbReference type="ARBA" id="ARBA00023136"/>
    </source>
</evidence>
<dbReference type="AlphaFoldDB" id="A0A183TXB1"/>
<dbReference type="InterPro" id="IPR051697">
    <property type="entry name" value="Patched_domain-protein"/>
</dbReference>
<feature type="transmembrane region" description="Helical" evidence="7">
    <location>
        <begin position="308"/>
        <end position="328"/>
    </location>
</feature>
<dbReference type="Pfam" id="PF02460">
    <property type="entry name" value="Patched"/>
    <property type="match status" value="1"/>
</dbReference>
<keyword evidence="4 7" id="KW-1133">Transmembrane helix</keyword>
<dbReference type="GO" id="GO:0018996">
    <property type="term" value="P:molting cycle, collagen and cuticulin-based cuticle"/>
    <property type="evidence" value="ECO:0007669"/>
    <property type="project" value="TreeGrafter"/>
</dbReference>
<evidence type="ECO:0000259" key="8">
    <source>
        <dbReference type="PROSITE" id="PS50156"/>
    </source>
</evidence>
<keyword evidence="10" id="KW-1185">Reference proteome</keyword>
<dbReference type="PANTHER" id="PTHR10796:SF104">
    <property type="entry name" value="SSD DOMAIN-CONTAINING PROTEIN"/>
    <property type="match status" value="1"/>
</dbReference>
<reference evidence="9 10" key="2">
    <citation type="submission" date="2018-11" db="EMBL/GenBank/DDBJ databases">
        <authorList>
            <consortium name="Pathogen Informatics"/>
        </authorList>
    </citation>
    <scope>NUCLEOTIDE SEQUENCE [LARGE SCALE GENOMIC DNA]</scope>
</reference>
<evidence type="ECO:0000313" key="11">
    <source>
        <dbReference type="WBParaSite" id="TCNE_0000088001-mRNA-1"/>
    </source>
</evidence>
<dbReference type="PROSITE" id="PS50156">
    <property type="entry name" value="SSD"/>
    <property type="match status" value="1"/>
</dbReference>
<keyword evidence="3 7" id="KW-0812">Transmembrane</keyword>
<comment type="subcellular location">
    <subcellularLocation>
        <location evidence="1">Membrane</location>
        <topology evidence="1">Multi-pass membrane protein</topology>
    </subcellularLocation>
</comment>
<dbReference type="EMBL" id="UYWY01000516">
    <property type="protein sequence ID" value="VDM25022.1"/>
    <property type="molecule type" value="Genomic_DNA"/>
</dbReference>
<dbReference type="GO" id="GO:0030659">
    <property type="term" value="C:cytoplasmic vesicle membrane"/>
    <property type="evidence" value="ECO:0007669"/>
    <property type="project" value="TreeGrafter"/>
</dbReference>
<reference evidence="11" key="1">
    <citation type="submission" date="2016-06" db="UniProtKB">
        <authorList>
            <consortium name="WormBaseParasite"/>
        </authorList>
    </citation>
    <scope>IDENTIFICATION</scope>
</reference>
<protein>
    <submittedName>
        <fullName evidence="11">SSD domain-containing protein</fullName>
    </submittedName>
</protein>
<dbReference type="InterPro" id="IPR000731">
    <property type="entry name" value="SSD"/>
</dbReference>
<dbReference type="PANTHER" id="PTHR10796">
    <property type="entry name" value="PATCHED-RELATED"/>
    <property type="match status" value="1"/>
</dbReference>
<dbReference type="GO" id="GO:0006897">
    <property type="term" value="P:endocytosis"/>
    <property type="evidence" value="ECO:0007669"/>
    <property type="project" value="TreeGrafter"/>
</dbReference>
<organism evidence="10 11">
    <name type="scientific">Toxocara canis</name>
    <name type="common">Canine roundworm</name>
    <dbReference type="NCBI Taxonomy" id="6265"/>
    <lineage>
        <taxon>Eukaryota</taxon>
        <taxon>Metazoa</taxon>
        <taxon>Ecdysozoa</taxon>
        <taxon>Nematoda</taxon>
        <taxon>Chromadorea</taxon>
        <taxon>Rhabditida</taxon>
        <taxon>Spirurina</taxon>
        <taxon>Ascaridomorpha</taxon>
        <taxon>Ascaridoidea</taxon>
        <taxon>Toxocaridae</taxon>
        <taxon>Toxocara</taxon>
    </lineage>
</organism>
<evidence type="ECO:0000256" key="1">
    <source>
        <dbReference type="ARBA" id="ARBA00004141"/>
    </source>
</evidence>
<evidence type="ECO:0000256" key="2">
    <source>
        <dbReference type="ARBA" id="ARBA00005585"/>
    </source>
</evidence>
<keyword evidence="6" id="KW-0325">Glycoprotein</keyword>
<dbReference type="WBParaSite" id="TCNE_0000088001-mRNA-1">
    <property type="protein sequence ID" value="TCNE_0000088001-mRNA-1"/>
    <property type="gene ID" value="TCNE_0000088001"/>
</dbReference>
<evidence type="ECO:0000313" key="10">
    <source>
        <dbReference type="Proteomes" id="UP000050794"/>
    </source>
</evidence>
<feature type="transmembrane region" description="Helical" evidence="7">
    <location>
        <begin position="249"/>
        <end position="268"/>
    </location>
</feature>
<accession>A0A183TXB1</accession>
<evidence type="ECO:0000256" key="4">
    <source>
        <dbReference type="ARBA" id="ARBA00022989"/>
    </source>
</evidence>
<feature type="domain" description="SSD" evidence="8">
    <location>
        <begin position="248"/>
        <end position="364"/>
    </location>
</feature>
<evidence type="ECO:0000256" key="3">
    <source>
        <dbReference type="ARBA" id="ARBA00022692"/>
    </source>
</evidence>
<feature type="transmembrane region" description="Helical" evidence="7">
    <location>
        <begin position="280"/>
        <end position="302"/>
    </location>
</feature>
<evidence type="ECO:0000256" key="6">
    <source>
        <dbReference type="ARBA" id="ARBA00023180"/>
    </source>
</evidence>
<dbReference type="SUPFAM" id="SSF82866">
    <property type="entry name" value="Multidrug efflux transporter AcrB transmembrane domain"/>
    <property type="match status" value="1"/>
</dbReference>
<name>A0A183TXB1_TOXCA</name>